<dbReference type="PaxDb" id="55529-EKX47092"/>
<accession>L1JFJ1</accession>
<dbReference type="OrthoDB" id="10265068at2759"/>
<keyword evidence="5" id="KW-1185">Reference proteome</keyword>
<dbReference type="Gene3D" id="1.10.340.30">
    <property type="entry name" value="Hypothetical protein, domain 2"/>
    <property type="match status" value="1"/>
</dbReference>
<name>L1JFJ1_GUITC</name>
<dbReference type="KEGG" id="gtt:GUITHDRAFT_56177"/>
<dbReference type="GeneID" id="17303728"/>
<dbReference type="GO" id="GO:0006281">
    <property type="term" value="P:DNA repair"/>
    <property type="evidence" value="ECO:0007669"/>
    <property type="project" value="InterPro"/>
</dbReference>
<keyword evidence="2" id="KW-0539">Nucleus</keyword>
<dbReference type="GO" id="GO:0003677">
    <property type="term" value="F:DNA binding"/>
    <property type="evidence" value="ECO:0007669"/>
    <property type="project" value="InterPro"/>
</dbReference>
<protein>
    <recommendedName>
        <fullName evidence="6">HhH-GPD domain-containing protein</fullName>
    </recommendedName>
</protein>
<dbReference type="AlphaFoldDB" id="L1JFJ1"/>
<evidence type="ECO:0000256" key="2">
    <source>
        <dbReference type="ARBA" id="ARBA00023242"/>
    </source>
</evidence>
<feature type="non-terminal residue" evidence="3">
    <location>
        <position position="113"/>
    </location>
</feature>
<evidence type="ECO:0008006" key="6">
    <source>
        <dbReference type="Google" id="ProtNLM"/>
    </source>
</evidence>
<dbReference type="Proteomes" id="UP000011087">
    <property type="component" value="Unassembled WGS sequence"/>
</dbReference>
<dbReference type="PANTHER" id="PTHR15074">
    <property type="entry name" value="METHYL-CPG-BINDING PROTEIN"/>
    <property type="match status" value="1"/>
</dbReference>
<dbReference type="GO" id="GO:0005634">
    <property type="term" value="C:nucleus"/>
    <property type="evidence" value="ECO:0007669"/>
    <property type="project" value="UniProtKB-SubCell"/>
</dbReference>
<evidence type="ECO:0000313" key="5">
    <source>
        <dbReference type="Proteomes" id="UP000011087"/>
    </source>
</evidence>
<feature type="non-terminal residue" evidence="3">
    <location>
        <position position="1"/>
    </location>
</feature>
<comment type="subcellular location">
    <subcellularLocation>
        <location evidence="1">Nucleus</location>
    </subcellularLocation>
</comment>
<reference evidence="5" key="2">
    <citation type="submission" date="2012-11" db="EMBL/GenBank/DDBJ databases">
        <authorList>
            <person name="Kuo A."/>
            <person name="Curtis B.A."/>
            <person name="Tanifuji G."/>
            <person name="Burki F."/>
            <person name="Gruber A."/>
            <person name="Irimia M."/>
            <person name="Maruyama S."/>
            <person name="Arias M.C."/>
            <person name="Ball S.G."/>
            <person name="Gile G.H."/>
            <person name="Hirakawa Y."/>
            <person name="Hopkins J.F."/>
            <person name="Rensing S.A."/>
            <person name="Schmutz J."/>
            <person name="Symeonidi A."/>
            <person name="Elias M."/>
            <person name="Eveleigh R.J."/>
            <person name="Herman E.K."/>
            <person name="Klute M.J."/>
            <person name="Nakayama T."/>
            <person name="Obornik M."/>
            <person name="Reyes-Prieto A."/>
            <person name="Armbrust E.V."/>
            <person name="Aves S.J."/>
            <person name="Beiko R.G."/>
            <person name="Coutinho P."/>
            <person name="Dacks J.B."/>
            <person name="Durnford D.G."/>
            <person name="Fast N.M."/>
            <person name="Green B.R."/>
            <person name="Grisdale C."/>
            <person name="Hempe F."/>
            <person name="Henrissat B."/>
            <person name="Hoppner M.P."/>
            <person name="Ishida K.-I."/>
            <person name="Kim E."/>
            <person name="Koreny L."/>
            <person name="Kroth P.G."/>
            <person name="Liu Y."/>
            <person name="Malik S.-B."/>
            <person name="Maier U.G."/>
            <person name="McRose D."/>
            <person name="Mock T."/>
            <person name="Neilson J.A."/>
            <person name="Onodera N.T."/>
            <person name="Poole A.M."/>
            <person name="Pritham E.J."/>
            <person name="Richards T.A."/>
            <person name="Rocap G."/>
            <person name="Roy S.W."/>
            <person name="Sarai C."/>
            <person name="Schaack S."/>
            <person name="Shirato S."/>
            <person name="Slamovits C.H."/>
            <person name="Spencer D.F."/>
            <person name="Suzuki S."/>
            <person name="Worden A.Z."/>
            <person name="Zauner S."/>
            <person name="Barry K."/>
            <person name="Bell C."/>
            <person name="Bharti A.K."/>
            <person name="Crow J.A."/>
            <person name="Grimwood J."/>
            <person name="Kramer R."/>
            <person name="Lindquist E."/>
            <person name="Lucas S."/>
            <person name="Salamov A."/>
            <person name="McFadden G.I."/>
            <person name="Lane C.E."/>
            <person name="Keeling P.J."/>
            <person name="Gray M.W."/>
            <person name="Grigoriev I.V."/>
            <person name="Archibald J.M."/>
        </authorList>
    </citation>
    <scope>NUCLEOTIDE SEQUENCE</scope>
    <source>
        <strain evidence="5">CCMP2712</strain>
    </source>
</reference>
<dbReference type="EnsemblProtists" id="EKX47092">
    <property type="protein sequence ID" value="EKX47092"/>
    <property type="gene ID" value="GUITHDRAFT_56177"/>
</dbReference>
<reference evidence="4" key="3">
    <citation type="submission" date="2016-03" db="UniProtKB">
        <authorList>
            <consortium name="EnsemblProtists"/>
        </authorList>
    </citation>
    <scope>IDENTIFICATION</scope>
</reference>
<dbReference type="GO" id="GO:0003824">
    <property type="term" value="F:catalytic activity"/>
    <property type="evidence" value="ECO:0007669"/>
    <property type="project" value="InterPro"/>
</dbReference>
<dbReference type="HOGENOM" id="CLU_2140017_0_0_1"/>
<dbReference type="InterPro" id="IPR011257">
    <property type="entry name" value="DNA_glycosylase"/>
</dbReference>
<gene>
    <name evidence="3" type="ORF">GUITHDRAFT_56177</name>
</gene>
<organism evidence="3">
    <name type="scientific">Guillardia theta (strain CCMP2712)</name>
    <name type="common">Cryptophyte</name>
    <dbReference type="NCBI Taxonomy" id="905079"/>
    <lineage>
        <taxon>Eukaryota</taxon>
        <taxon>Cryptophyceae</taxon>
        <taxon>Pyrenomonadales</taxon>
        <taxon>Geminigeraceae</taxon>
        <taxon>Guillardia</taxon>
    </lineage>
</organism>
<reference evidence="3 5" key="1">
    <citation type="journal article" date="2012" name="Nature">
        <title>Algal genomes reveal evolutionary mosaicism and the fate of nucleomorphs.</title>
        <authorList>
            <consortium name="DOE Joint Genome Institute"/>
            <person name="Curtis B.A."/>
            <person name="Tanifuji G."/>
            <person name="Burki F."/>
            <person name="Gruber A."/>
            <person name="Irimia M."/>
            <person name="Maruyama S."/>
            <person name="Arias M.C."/>
            <person name="Ball S.G."/>
            <person name="Gile G.H."/>
            <person name="Hirakawa Y."/>
            <person name="Hopkins J.F."/>
            <person name="Kuo A."/>
            <person name="Rensing S.A."/>
            <person name="Schmutz J."/>
            <person name="Symeonidi A."/>
            <person name="Elias M."/>
            <person name="Eveleigh R.J."/>
            <person name="Herman E.K."/>
            <person name="Klute M.J."/>
            <person name="Nakayama T."/>
            <person name="Obornik M."/>
            <person name="Reyes-Prieto A."/>
            <person name="Armbrust E.V."/>
            <person name="Aves S.J."/>
            <person name="Beiko R.G."/>
            <person name="Coutinho P."/>
            <person name="Dacks J.B."/>
            <person name="Durnford D.G."/>
            <person name="Fast N.M."/>
            <person name="Green B.R."/>
            <person name="Grisdale C.J."/>
            <person name="Hempel F."/>
            <person name="Henrissat B."/>
            <person name="Hoppner M.P."/>
            <person name="Ishida K."/>
            <person name="Kim E."/>
            <person name="Koreny L."/>
            <person name="Kroth P.G."/>
            <person name="Liu Y."/>
            <person name="Malik S.B."/>
            <person name="Maier U.G."/>
            <person name="McRose D."/>
            <person name="Mock T."/>
            <person name="Neilson J.A."/>
            <person name="Onodera N.T."/>
            <person name="Poole A.M."/>
            <person name="Pritham E.J."/>
            <person name="Richards T.A."/>
            <person name="Rocap G."/>
            <person name="Roy S.W."/>
            <person name="Sarai C."/>
            <person name="Schaack S."/>
            <person name="Shirato S."/>
            <person name="Slamovits C.H."/>
            <person name="Spencer D.F."/>
            <person name="Suzuki S."/>
            <person name="Worden A.Z."/>
            <person name="Zauner S."/>
            <person name="Barry K."/>
            <person name="Bell C."/>
            <person name="Bharti A.K."/>
            <person name="Crow J.A."/>
            <person name="Grimwood J."/>
            <person name="Kramer R."/>
            <person name="Lindquist E."/>
            <person name="Lucas S."/>
            <person name="Salamov A."/>
            <person name="McFadden G.I."/>
            <person name="Lane C.E."/>
            <person name="Keeling P.J."/>
            <person name="Gray M.W."/>
            <person name="Grigoriev I.V."/>
            <person name="Archibald J.M."/>
        </authorList>
    </citation>
    <scope>NUCLEOTIDE SEQUENCE</scope>
    <source>
        <strain evidence="3 5">CCMP2712</strain>
    </source>
</reference>
<dbReference type="EMBL" id="JH992991">
    <property type="protein sequence ID" value="EKX47092.1"/>
    <property type="molecule type" value="Genomic_DNA"/>
</dbReference>
<dbReference type="RefSeq" id="XP_005834072.1">
    <property type="nucleotide sequence ID" value="XM_005834015.1"/>
</dbReference>
<dbReference type="InterPro" id="IPR045138">
    <property type="entry name" value="MeCP2/MBD4"/>
</dbReference>
<dbReference type="STRING" id="905079.L1JFJ1"/>
<evidence type="ECO:0000256" key="1">
    <source>
        <dbReference type="ARBA" id="ARBA00004123"/>
    </source>
</evidence>
<dbReference type="PANTHER" id="PTHR15074:SF0">
    <property type="entry name" value="METHYL-CPG-BINDING DOMAIN PROTEIN 4-LIKE PROTEIN"/>
    <property type="match status" value="1"/>
</dbReference>
<evidence type="ECO:0000313" key="4">
    <source>
        <dbReference type="EnsemblProtists" id="EKX47092"/>
    </source>
</evidence>
<proteinExistence type="predicted"/>
<sequence length="113" mass="12715">SRISVVPAASGSEMLQERYCHDTWRLLVACILMSRVSSAQVKDKCINGFFDLFPTPSAFKVSDDEQVFEMIKPLGLFDSRIKGLRDVTNRFLSMSEFVIGLEKDYKPAGVGQF</sequence>
<dbReference type="SUPFAM" id="SSF48150">
    <property type="entry name" value="DNA-glycosylase"/>
    <property type="match status" value="1"/>
</dbReference>
<evidence type="ECO:0000313" key="3">
    <source>
        <dbReference type="EMBL" id="EKX47092.1"/>
    </source>
</evidence>